<feature type="transmembrane region" description="Helical" evidence="5">
    <location>
        <begin position="12"/>
        <end position="31"/>
    </location>
</feature>
<dbReference type="PROSITE" id="PS50885">
    <property type="entry name" value="HAMP"/>
    <property type="match status" value="1"/>
</dbReference>
<dbReference type="eggNOG" id="COG0840">
    <property type="taxonomic scope" value="Bacteria"/>
</dbReference>
<dbReference type="GO" id="GO:0006935">
    <property type="term" value="P:chemotaxis"/>
    <property type="evidence" value="ECO:0007669"/>
    <property type="project" value="InterPro"/>
</dbReference>
<keyword evidence="2 4" id="KW-0807">Transducer</keyword>
<dbReference type="InterPro" id="IPR004090">
    <property type="entry name" value="Chemotax_Me-accpt_rcpt"/>
</dbReference>
<dbReference type="EMBL" id="AFHG01000028">
    <property type="protein sequence ID" value="EGK73429.1"/>
    <property type="molecule type" value="Genomic_DNA"/>
</dbReference>
<dbReference type="RefSeq" id="WP_008057650.1">
    <property type="nucleotide sequence ID" value="NZ_AFHG01000028.1"/>
</dbReference>
<dbReference type="InterPro" id="IPR004089">
    <property type="entry name" value="MCPsignal_dom"/>
</dbReference>
<dbReference type="SMART" id="SM00283">
    <property type="entry name" value="MA"/>
    <property type="match status" value="1"/>
</dbReference>
<evidence type="ECO:0000256" key="5">
    <source>
        <dbReference type="SAM" id="Phobius"/>
    </source>
</evidence>
<evidence type="ECO:0000256" key="4">
    <source>
        <dbReference type="PROSITE-ProRule" id="PRU00284"/>
    </source>
</evidence>
<keyword evidence="5" id="KW-0472">Membrane</keyword>
<sequence>MPGLKTLRGRLLALGIIALAGLMAAGGFGLLQLYRLDRGVAEDLGRLQRTVEIGLDVQNASIDFKTQVQEWKNILIRGSDVEQFQRYAKSFEKHAQEVSARLADLDGRLQAEGSPRVAEVKALAAAHAAMQARYVAALKNFDPADPESGKKVDRAVKGIDRSATEAMTALTRLIEQDVKTLGDDTRARTSALYRTGLITLGIAIAVLSLLLIVGIVLTLRRLTTSLSSLQGALGQARARMDLTVRAPDSRGDELSAAGASINALFAELQSTLKSMRDNAQQVASHSSSLHGSVDTLAGAVAQQNDSTSSMAAAAEQLAVSVAHVSESAGHARDVSRSSLERADFGGGVIETTASSMRDAAVDVQAAAGGMEELSRQVEQIGDIAGTIKGIADQTNLLALNAAIEAARAGEQGRGFAVVADEVRKLAERTTEATKQIDGVVGNVQSVTEQTRSRMQELVSQFDQIGHSTQQAAQAMGDIKSESRNAVGATDEISRALREQTSASESIAQQVERIAGMSEHNSAAVRQVSQAADSMNALSQSMRQRLETFVV</sequence>
<dbReference type="PANTHER" id="PTHR32089:SF112">
    <property type="entry name" value="LYSOZYME-LIKE PROTEIN-RELATED"/>
    <property type="match status" value="1"/>
</dbReference>
<dbReference type="PRINTS" id="PR00260">
    <property type="entry name" value="CHEMTRNSDUCR"/>
</dbReference>
<dbReference type="SUPFAM" id="SSF58104">
    <property type="entry name" value="Methyl-accepting chemotaxis protein (MCP) signaling domain"/>
    <property type="match status" value="1"/>
</dbReference>
<dbReference type="GO" id="GO:0007165">
    <property type="term" value="P:signal transduction"/>
    <property type="evidence" value="ECO:0007669"/>
    <property type="project" value="UniProtKB-KW"/>
</dbReference>
<dbReference type="PROSITE" id="PS50111">
    <property type="entry name" value="CHEMOTAXIS_TRANSDUC_2"/>
    <property type="match status" value="1"/>
</dbReference>
<dbReference type="PANTHER" id="PTHR32089">
    <property type="entry name" value="METHYL-ACCEPTING CHEMOTAXIS PROTEIN MCPB"/>
    <property type="match status" value="1"/>
</dbReference>
<feature type="domain" description="Methyl-accepting transducer" evidence="6">
    <location>
        <begin position="278"/>
        <end position="514"/>
    </location>
</feature>
<comment type="similarity">
    <text evidence="3">Belongs to the methyl-accepting chemotaxis (MCP) protein family.</text>
</comment>
<dbReference type="OrthoDB" id="1884279at2"/>
<dbReference type="Proteomes" id="UP000005019">
    <property type="component" value="Unassembled WGS sequence"/>
</dbReference>
<dbReference type="Gene3D" id="1.10.287.950">
    <property type="entry name" value="Methyl-accepting chemotaxis protein"/>
    <property type="match status" value="1"/>
</dbReference>
<dbReference type="AlphaFoldDB" id="F5R7C6"/>
<comment type="subcellular location">
    <subcellularLocation>
        <location evidence="1">Membrane</location>
    </subcellularLocation>
</comment>
<protein>
    <submittedName>
        <fullName evidence="8">Methyl-accepting chemotaxis sensory transducer</fullName>
    </submittedName>
</protein>
<keyword evidence="5" id="KW-0812">Transmembrane</keyword>
<gene>
    <name evidence="8" type="ORF">METUNv1_00056</name>
</gene>
<dbReference type="SMART" id="SM00304">
    <property type="entry name" value="HAMP"/>
    <property type="match status" value="2"/>
</dbReference>
<name>F5R7C6_METUF</name>
<dbReference type="InterPro" id="IPR003660">
    <property type="entry name" value="HAMP_dom"/>
</dbReference>
<evidence type="ECO:0000259" key="6">
    <source>
        <dbReference type="PROSITE" id="PS50111"/>
    </source>
</evidence>
<dbReference type="GO" id="GO:0004888">
    <property type="term" value="F:transmembrane signaling receptor activity"/>
    <property type="evidence" value="ECO:0007669"/>
    <property type="project" value="InterPro"/>
</dbReference>
<keyword evidence="5" id="KW-1133">Transmembrane helix</keyword>
<dbReference type="FunFam" id="1.10.287.950:FF:000001">
    <property type="entry name" value="Methyl-accepting chemotaxis sensory transducer"/>
    <property type="match status" value="1"/>
</dbReference>
<dbReference type="CDD" id="cd11386">
    <property type="entry name" value="MCP_signal"/>
    <property type="match status" value="1"/>
</dbReference>
<evidence type="ECO:0000256" key="1">
    <source>
        <dbReference type="ARBA" id="ARBA00004370"/>
    </source>
</evidence>
<organism evidence="8 9">
    <name type="scientific">Methyloversatilis universalis (strain ATCC BAA-1314 / DSM 25237 / JCM 13912 / CCUG 52030 / FAM5)</name>
    <dbReference type="NCBI Taxonomy" id="1000565"/>
    <lineage>
        <taxon>Bacteria</taxon>
        <taxon>Pseudomonadati</taxon>
        <taxon>Pseudomonadota</taxon>
        <taxon>Betaproteobacteria</taxon>
        <taxon>Nitrosomonadales</taxon>
        <taxon>Sterolibacteriaceae</taxon>
        <taxon>Methyloversatilis</taxon>
    </lineage>
</organism>
<evidence type="ECO:0000313" key="8">
    <source>
        <dbReference type="EMBL" id="EGK73429.1"/>
    </source>
</evidence>
<keyword evidence="9" id="KW-1185">Reference proteome</keyword>
<proteinExistence type="inferred from homology"/>
<evidence type="ECO:0000313" key="9">
    <source>
        <dbReference type="Proteomes" id="UP000005019"/>
    </source>
</evidence>
<reference evidence="8 9" key="1">
    <citation type="journal article" date="2011" name="J. Bacteriol.">
        <title>Genome sequence of Methyloversatilis universalis FAM5T, a methylotrophic representative of the order Rhodocyclales.</title>
        <authorList>
            <person name="Kittichotirat W."/>
            <person name="Good N.M."/>
            <person name="Hall R."/>
            <person name="Bringel F."/>
            <person name="Lajus A."/>
            <person name="Medigue C."/>
            <person name="Smalley N.E."/>
            <person name="Beck D."/>
            <person name="Bumgarner R."/>
            <person name="Vuilleumier S."/>
            <person name="Kalyuzhnaya M.G."/>
        </authorList>
    </citation>
    <scope>NUCLEOTIDE SEQUENCE [LARGE SCALE GENOMIC DNA]</scope>
    <source>
        <strain evidence="9">ATCC BAA-1314 / JCM 13912 / FAM5</strain>
    </source>
</reference>
<evidence type="ECO:0000259" key="7">
    <source>
        <dbReference type="PROSITE" id="PS50885"/>
    </source>
</evidence>
<feature type="domain" description="HAMP" evidence="7">
    <location>
        <begin position="220"/>
        <end position="273"/>
    </location>
</feature>
<evidence type="ECO:0000256" key="2">
    <source>
        <dbReference type="ARBA" id="ARBA00023224"/>
    </source>
</evidence>
<dbReference type="STRING" id="1000565.METUNv1_00056"/>
<dbReference type="Pfam" id="PF00015">
    <property type="entry name" value="MCPsignal"/>
    <property type="match status" value="1"/>
</dbReference>
<accession>F5R7C6</accession>
<dbReference type="GO" id="GO:0016020">
    <property type="term" value="C:membrane"/>
    <property type="evidence" value="ECO:0007669"/>
    <property type="project" value="UniProtKB-SubCell"/>
</dbReference>
<evidence type="ECO:0000256" key="3">
    <source>
        <dbReference type="ARBA" id="ARBA00029447"/>
    </source>
</evidence>
<comment type="caution">
    <text evidence="8">The sequence shown here is derived from an EMBL/GenBank/DDBJ whole genome shotgun (WGS) entry which is preliminary data.</text>
</comment>
<feature type="transmembrane region" description="Helical" evidence="5">
    <location>
        <begin position="196"/>
        <end position="219"/>
    </location>
</feature>